<name>A0A8J2LZN2_9BILA</name>
<reference evidence="1" key="1">
    <citation type="submission" date="2021-09" db="EMBL/GenBank/DDBJ databases">
        <authorList>
            <consortium name="Pathogen Informatics"/>
        </authorList>
    </citation>
    <scope>NUCLEOTIDE SEQUENCE</scope>
</reference>
<dbReference type="OrthoDB" id="5850852at2759"/>
<organism evidence="1 2">
    <name type="scientific">Cercopithifilaria johnstoni</name>
    <dbReference type="NCBI Taxonomy" id="2874296"/>
    <lineage>
        <taxon>Eukaryota</taxon>
        <taxon>Metazoa</taxon>
        <taxon>Ecdysozoa</taxon>
        <taxon>Nematoda</taxon>
        <taxon>Chromadorea</taxon>
        <taxon>Rhabditida</taxon>
        <taxon>Spirurina</taxon>
        <taxon>Spiruromorpha</taxon>
        <taxon>Filarioidea</taxon>
        <taxon>Onchocercidae</taxon>
        <taxon>Cercopithifilaria</taxon>
    </lineage>
</organism>
<gene>
    <name evidence="1" type="ORF">CJOHNSTONI_LOCUS2346</name>
</gene>
<proteinExistence type="predicted"/>
<dbReference type="AlphaFoldDB" id="A0A8J2LZN2"/>
<evidence type="ECO:0000313" key="1">
    <source>
        <dbReference type="EMBL" id="CAG9531999.1"/>
    </source>
</evidence>
<accession>A0A8J2LZN2</accession>
<sequence>MVWRNDNDHVRRRLPTIPSESEIFPTLAKLNLEEKDDRVEELLLSQRLRQFWSPTIIRLTTFPVHYIQWREFLSKEGMKRCKKLSKNSI</sequence>
<dbReference type="EMBL" id="CAKAEH010000831">
    <property type="protein sequence ID" value="CAG9531999.1"/>
    <property type="molecule type" value="Genomic_DNA"/>
</dbReference>
<dbReference type="Proteomes" id="UP000746747">
    <property type="component" value="Unassembled WGS sequence"/>
</dbReference>
<comment type="caution">
    <text evidence="1">The sequence shown here is derived from an EMBL/GenBank/DDBJ whole genome shotgun (WGS) entry which is preliminary data.</text>
</comment>
<evidence type="ECO:0000313" key="2">
    <source>
        <dbReference type="Proteomes" id="UP000746747"/>
    </source>
</evidence>
<keyword evidence="2" id="KW-1185">Reference proteome</keyword>
<protein>
    <submittedName>
        <fullName evidence="1">Uncharacterized protein</fullName>
    </submittedName>
</protein>